<gene>
    <name evidence="1" type="ORF">ACFPRK_09390</name>
</gene>
<dbReference type="InterPro" id="IPR029063">
    <property type="entry name" value="SAM-dependent_MTases_sf"/>
</dbReference>
<keyword evidence="1" id="KW-0489">Methyltransferase</keyword>
<accession>A0ABW0B1J1</accession>
<keyword evidence="2" id="KW-1185">Reference proteome</keyword>
<dbReference type="EMBL" id="JBHSKI010000003">
    <property type="protein sequence ID" value="MFC5170802.1"/>
    <property type="molecule type" value="Genomic_DNA"/>
</dbReference>
<dbReference type="Proteomes" id="UP001596208">
    <property type="component" value="Unassembled WGS sequence"/>
</dbReference>
<protein>
    <submittedName>
        <fullName evidence="1">Class I SAM-dependent methyltransferase</fullName>
    </submittedName>
</protein>
<name>A0ABW0B1J1_9ACTN</name>
<proteinExistence type="predicted"/>
<keyword evidence="1" id="KW-0808">Transferase</keyword>
<reference evidence="2" key="1">
    <citation type="journal article" date="2019" name="Int. J. Syst. Evol. Microbiol.">
        <title>The Global Catalogue of Microorganisms (GCM) 10K type strain sequencing project: providing services to taxonomists for standard genome sequencing and annotation.</title>
        <authorList>
            <consortium name="The Broad Institute Genomics Platform"/>
            <consortium name="The Broad Institute Genome Sequencing Center for Infectious Disease"/>
            <person name="Wu L."/>
            <person name="Ma J."/>
        </authorList>
    </citation>
    <scope>NUCLEOTIDE SEQUENCE [LARGE SCALE GENOMIC DNA]</scope>
    <source>
        <strain evidence="2">CGMCC 4.1721</strain>
    </source>
</reference>
<organism evidence="1 2">
    <name type="scientific">Streptomyces mutomycini</name>
    <dbReference type="NCBI Taxonomy" id="284036"/>
    <lineage>
        <taxon>Bacteria</taxon>
        <taxon>Bacillati</taxon>
        <taxon>Actinomycetota</taxon>
        <taxon>Actinomycetes</taxon>
        <taxon>Kitasatosporales</taxon>
        <taxon>Streptomycetaceae</taxon>
        <taxon>Streptomyces</taxon>
    </lineage>
</organism>
<evidence type="ECO:0000313" key="1">
    <source>
        <dbReference type="EMBL" id="MFC5170802.1"/>
    </source>
</evidence>
<dbReference type="RefSeq" id="WP_234316631.1">
    <property type="nucleotide sequence ID" value="NZ_JBFADZ010000002.1"/>
</dbReference>
<comment type="caution">
    <text evidence="1">The sequence shown here is derived from an EMBL/GenBank/DDBJ whole genome shotgun (WGS) entry which is preliminary data.</text>
</comment>
<dbReference type="Gene3D" id="3.40.50.150">
    <property type="entry name" value="Vaccinia Virus protein VP39"/>
    <property type="match status" value="1"/>
</dbReference>
<dbReference type="SUPFAM" id="SSF53335">
    <property type="entry name" value="S-adenosyl-L-methionine-dependent methyltransferases"/>
    <property type="match status" value="1"/>
</dbReference>
<dbReference type="GO" id="GO:0008168">
    <property type="term" value="F:methyltransferase activity"/>
    <property type="evidence" value="ECO:0007669"/>
    <property type="project" value="UniProtKB-KW"/>
</dbReference>
<sequence>MDAVDFSPVAVRRIAEAAAGRGAEVRAAVADVTRYAPEEGADDLVLISCLQLPRQDMTAVLDSACRAARQGATLLVVGHDATNLAHGTGGPLDPRVLSSVEQVRAVWEPYADVAVAEVARRPVGGAEARDTVVRAIRR</sequence>
<evidence type="ECO:0000313" key="2">
    <source>
        <dbReference type="Proteomes" id="UP001596208"/>
    </source>
</evidence>
<dbReference type="GO" id="GO:0032259">
    <property type="term" value="P:methylation"/>
    <property type="evidence" value="ECO:0007669"/>
    <property type="project" value="UniProtKB-KW"/>
</dbReference>